<dbReference type="EMBL" id="JAGFBR010000005">
    <property type="protein sequence ID" value="KAH0467098.1"/>
    <property type="molecule type" value="Genomic_DNA"/>
</dbReference>
<protein>
    <submittedName>
        <fullName evidence="1">Uncharacterized protein</fullName>
    </submittedName>
</protein>
<proteinExistence type="predicted"/>
<accession>A0AAV7HGC2</accession>
<evidence type="ECO:0000313" key="2">
    <source>
        <dbReference type="Proteomes" id="UP000775213"/>
    </source>
</evidence>
<name>A0AAV7HGC2_DENCH</name>
<gene>
    <name evidence="1" type="ORF">IEQ34_004336</name>
</gene>
<organism evidence="1 2">
    <name type="scientific">Dendrobium chrysotoxum</name>
    <name type="common">Orchid</name>
    <dbReference type="NCBI Taxonomy" id="161865"/>
    <lineage>
        <taxon>Eukaryota</taxon>
        <taxon>Viridiplantae</taxon>
        <taxon>Streptophyta</taxon>
        <taxon>Embryophyta</taxon>
        <taxon>Tracheophyta</taxon>
        <taxon>Spermatophyta</taxon>
        <taxon>Magnoliopsida</taxon>
        <taxon>Liliopsida</taxon>
        <taxon>Asparagales</taxon>
        <taxon>Orchidaceae</taxon>
        <taxon>Epidendroideae</taxon>
        <taxon>Malaxideae</taxon>
        <taxon>Dendrobiinae</taxon>
        <taxon>Dendrobium</taxon>
    </lineage>
</organism>
<comment type="caution">
    <text evidence="1">The sequence shown here is derived from an EMBL/GenBank/DDBJ whole genome shotgun (WGS) entry which is preliminary data.</text>
</comment>
<reference evidence="1 2" key="1">
    <citation type="journal article" date="2021" name="Hortic Res">
        <title>Chromosome-scale assembly of the Dendrobium chrysotoxum genome enhances the understanding of orchid evolution.</title>
        <authorList>
            <person name="Zhang Y."/>
            <person name="Zhang G.Q."/>
            <person name="Zhang D."/>
            <person name="Liu X.D."/>
            <person name="Xu X.Y."/>
            <person name="Sun W.H."/>
            <person name="Yu X."/>
            <person name="Zhu X."/>
            <person name="Wang Z.W."/>
            <person name="Zhao X."/>
            <person name="Zhong W.Y."/>
            <person name="Chen H."/>
            <person name="Yin W.L."/>
            <person name="Huang T."/>
            <person name="Niu S.C."/>
            <person name="Liu Z.J."/>
        </authorList>
    </citation>
    <scope>NUCLEOTIDE SEQUENCE [LARGE SCALE GENOMIC DNA]</scope>
    <source>
        <strain evidence="1">Lindl</strain>
    </source>
</reference>
<dbReference type="Proteomes" id="UP000775213">
    <property type="component" value="Unassembled WGS sequence"/>
</dbReference>
<dbReference type="AlphaFoldDB" id="A0AAV7HGC2"/>
<keyword evidence="2" id="KW-1185">Reference proteome</keyword>
<evidence type="ECO:0000313" key="1">
    <source>
        <dbReference type="EMBL" id="KAH0467098.1"/>
    </source>
</evidence>
<sequence length="185" mass="21010">MEKTDHERGKSSTSMVVQVTERCPEENENMPRHVEIRRAKGRKLLQKIPQCTVRNAKPLECGPKDYIQHHSIQDPNTVALTQTLINLRAYICRMSMAKGLSARNPIDQSMLLQTYKEGNLFLLKYFHASLDFPSSSSTSPTFSPWVVNFKNPLDLQSSMKKYIAEPNNVKTPLITNTFQLASAIT</sequence>